<dbReference type="PROSITE" id="PS51257">
    <property type="entry name" value="PROKAR_LIPOPROTEIN"/>
    <property type="match status" value="1"/>
</dbReference>
<reference evidence="5 6" key="1">
    <citation type="submission" date="2015-09" db="EMBL/GenBank/DDBJ databases">
        <title>Draft genome sequence of a Caloramator mitchellensis, a moderate thermophile from the Great Artesian Basin of Australia.</title>
        <authorList>
            <person name="Patel B.K."/>
        </authorList>
    </citation>
    <scope>NUCLEOTIDE SEQUENCE [LARGE SCALE GENOMIC DNA]</scope>
    <source>
        <strain evidence="5 6">VF08</strain>
    </source>
</reference>
<dbReference type="PANTHER" id="PTHR42953">
    <property type="entry name" value="HIGH-AFFINITY ZINC UPTAKE SYSTEM PROTEIN ZNUA-RELATED"/>
    <property type="match status" value="1"/>
</dbReference>
<evidence type="ECO:0000313" key="6">
    <source>
        <dbReference type="Proteomes" id="UP000052015"/>
    </source>
</evidence>
<dbReference type="GO" id="GO:0046872">
    <property type="term" value="F:metal ion binding"/>
    <property type="evidence" value="ECO:0007669"/>
    <property type="project" value="InterPro"/>
</dbReference>
<protein>
    <submittedName>
        <fullName evidence="5">High-affinity zinc uptake system binding-protein ZnuA</fullName>
    </submittedName>
</protein>
<comment type="similarity">
    <text evidence="1">Belongs to the bacterial solute-binding protein 9 family.</text>
</comment>
<organism evidence="5 6">
    <name type="scientific">Caloramator mitchellensis</name>
    <dbReference type="NCBI Taxonomy" id="908809"/>
    <lineage>
        <taxon>Bacteria</taxon>
        <taxon>Bacillati</taxon>
        <taxon>Bacillota</taxon>
        <taxon>Clostridia</taxon>
        <taxon>Eubacteriales</taxon>
        <taxon>Clostridiaceae</taxon>
        <taxon>Caloramator</taxon>
    </lineage>
</organism>
<sequence length="282" mass="31979">MKVKIFALLLVVGLIFTSCAKTVQKQNVIYTTIYPVYSIAKFIAGDKIEVERIVKGAAEPHSFEPQTQDIAKMIDAKAVLYLGIIDEWAKKASEGGNENVFKVSEGIVFVDDDPHVWTSPKNAIVIAQNIKNALIAIDEQNKGVYERNYDEFVDKMQKLDYKMKAEKTNFKRSDFVIAHPSFGYLAREYNLNQISVTGQEEVEEPSPKLVSDIINFIKDKNIKHILYDRTENENIIRPIIEATGVQKIEIYGMGAVPSDIEEKDNFITLMEKNIDNIIKALK</sequence>
<dbReference type="InterPro" id="IPR050492">
    <property type="entry name" value="Bact_metal-bind_prot9"/>
</dbReference>
<dbReference type="AlphaFoldDB" id="A0A0R3K1G9"/>
<dbReference type="RefSeq" id="WP_057977559.1">
    <property type="nucleotide sequence ID" value="NZ_LKHP01000004.1"/>
</dbReference>
<keyword evidence="6" id="KW-1185">Reference proteome</keyword>
<dbReference type="SUPFAM" id="SSF53807">
    <property type="entry name" value="Helical backbone' metal receptor"/>
    <property type="match status" value="1"/>
</dbReference>
<dbReference type="EMBL" id="LKHP01000004">
    <property type="protein sequence ID" value="KRQ87100.1"/>
    <property type="molecule type" value="Genomic_DNA"/>
</dbReference>
<keyword evidence="2" id="KW-0813">Transport</keyword>
<dbReference type="OrthoDB" id="9810636at2"/>
<comment type="caution">
    <text evidence="5">The sequence shown here is derived from an EMBL/GenBank/DDBJ whole genome shotgun (WGS) entry which is preliminary data.</text>
</comment>
<dbReference type="InterPro" id="IPR006127">
    <property type="entry name" value="ZnuA-like"/>
</dbReference>
<dbReference type="PANTHER" id="PTHR42953:SF3">
    <property type="entry name" value="HIGH-AFFINITY ZINC UPTAKE SYSTEM PROTEIN ZNUA"/>
    <property type="match status" value="1"/>
</dbReference>
<gene>
    <name evidence="5" type="primary">znuA</name>
    <name evidence="5" type="ORF">ABG79_00898</name>
</gene>
<evidence type="ECO:0000256" key="3">
    <source>
        <dbReference type="ARBA" id="ARBA00022729"/>
    </source>
</evidence>
<dbReference type="Pfam" id="PF01297">
    <property type="entry name" value="ZnuA"/>
    <property type="match status" value="1"/>
</dbReference>
<evidence type="ECO:0000256" key="2">
    <source>
        <dbReference type="ARBA" id="ARBA00022448"/>
    </source>
</evidence>
<feature type="signal peptide" evidence="4">
    <location>
        <begin position="1"/>
        <end position="20"/>
    </location>
</feature>
<dbReference type="GO" id="GO:0030001">
    <property type="term" value="P:metal ion transport"/>
    <property type="evidence" value="ECO:0007669"/>
    <property type="project" value="InterPro"/>
</dbReference>
<evidence type="ECO:0000313" key="5">
    <source>
        <dbReference type="EMBL" id="KRQ87100.1"/>
    </source>
</evidence>
<dbReference type="Proteomes" id="UP000052015">
    <property type="component" value="Unassembled WGS sequence"/>
</dbReference>
<proteinExistence type="inferred from homology"/>
<accession>A0A0R3K1G9</accession>
<evidence type="ECO:0000256" key="1">
    <source>
        <dbReference type="ARBA" id="ARBA00011028"/>
    </source>
</evidence>
<evidence type="ECO:0000256" key="4">
    <source>
        <dbReference type="SAM" id="SignalP"/>
    </source>
</evidence>
<name>A0A0R3K1G9_CALMK</name>
<dbReference type="STRING" id="908809.ABG79_00898"/>
<dbReference type="Gene3D" id="3.40.50.1980">
    <property type="entry name" value="Nitrogenase molybdenum iron protein domain"/>
    <property type="match status" value="2"/>
</dbReference>
<feature type="chain" id="PRO_5039251149" evidence="4">
    <location>
        <begin position="21"/>
        <end position="282"/>
    </location>
</feature>
<keyword evidence="3 4" id="KW-0732">Signal</keyword>